<protein>
    <submittedName>
        <fullName evidence="7">Uncharacterized protein</fullName>
    </submittedName>
</protein>
<organism evidence="6 7">
    <name type="scientific">Ditylenchus dipsaci</name>
    <dbReference type="NCBI Taxonomy" id="166011"/>
    <lineage>
        <taxon>Eukaryota</taxon>
        <taxon>Metazoa</taxon>
        <taxon>Ecdysozoa</taxon>
        <taxon>Nematoda</taxon>
        <taxon>Chromadorea</taxon>
        <taxon>Rhabditida</taxon>
        <taxon>Tylenchina</taxon>
        <taxon>Tylenchomorpha</taxon>
        <taxon>Sphaerularioidea</taxon>
        <taxon>Anguinidae</taxon>
        <taxon>Anguininae</taxon>
        <taxon>Ditylenchus</taxon>
    </lineage>
</organism>
<reference evidence="7" key="1">
    <citation type="submission" date="2022-11" db="UniProtKB">
        <authorList>
            <consortium name="WormBaseParasite"/>
        </authorList>
    </citation>
    <scope>IDENTIFICATION</scope>
</reference>
<keyword evidence="2" id="KW-0285">Flavoprotein</keyword>
<name>A0A915D0V9_9BILA</name>
<feature type="compositionally biased region" description="Polar residues" evidence="5">
    <location>
        <begin position="150"/>
        <end position="162"/>
    </location>
</feature>
<evidence type="ECO:0000256" key="5">
    <source>
        <dbReference type="SAM" id="MobiDB-lite"/>
    </source>
</evidence>
<comment type="cofactor">
    <cofactor evidence="1">
        <name>FAD</name>
        <dbReference type="ChEBI" id="CHEBI:57692"/>
    </cofactor>
</comment>
<evidence type="ECO:0000256" key="2">
    <source>
        <dbReference type="ARBA" id="ARBA00022630"/>
    </source>
</evidence>
<accession>A0A915D0V9</accession>
<evidence type="ECO:0000256" key="1">
    <source>
        <dbReference type="ARBA" id="ARBA00001974"/>
    </source>
</evidence>
<proteinExistence type="predicted"/>
<dbReference type="WBParaSite" id="jg14743">
    <property type="protein sequence ID" value="jg14743"/>
    <property type="gene ID" value="jg14743"/>
</dbReference>
<sequence>MFSVILVNLHEVNPVQILVPFLGVHHTQPLMEKSYWVQMAVLAFKREGYKYSDISLPDLFESLTFSGMRKLIFKYASVGIQEMYRGIFISAQVKQLQKFVPELKRSDVIRGRAGVRAQALSQAGELVDDFVFDDGQGELGSRLLHVRTPQVPTSAGCGSSSCVEPPPDDPPPPPLFP</sequence>
<keyword evidence="3" id="KW-0274">FAD</keyword>
<keyword evidence="4" id="KW-0560">Oxidoreductase</keyword>
<dbReference type="PANTHER" id="PTHR43104:SF2">
    <property type="entry name" value="L-2-HYDROXYGLUTARATE DEHYDROGENASE, MITOCHONDRIAL"/>
    <property type="match status" value="1"/>
</dbReference>
<dbReference type="GO" id="GO:0047545">
    <property type="term" value="F:(S)-2-hydroxyglutarate dehydrogenase activity"/>
    <property type="evidence" value="ECO:0007669"/>
    <property type="project" value="TreeGrafter"/>
</dbReference>
<evidence type="ECO:0000313" key="6">
    <source>
        <dbReference type="Proteomes" id="UP000887574"/>
    </source>
</evidence>
<evidence type="ECO:0000256" key="3">
    <source>
        <dbReference type="ARBA" id="ARBA00022827"/>
    </source>
</evidence>
<dbReference type="Proteomes" id="UP000887574">
    <property type="component" value="Unplaced"/>
</dbReference>
<feature type="compositionally biased region" description="Pro residues" evidence="5">
    <location>
        <begin position="164"/>
        <end position="177"/>
    </location>
</feature>
<feature type="region of interest" description="Disordered" evidence="5">
    <location>
        <begin position="150"/>
        <end position="177"/>
    </location>
</feature>
<keyword evidence="6" id="KW-1185">Reference proteome</keyword>
<dbReference type="Gene3D" id="3.30.9.10">
    <property type="entry name" value="D-Amino Acid Oxidase, subunit A, domain 2"/>
    <property type="match status" value="1"/>
</dbReference>
<evidence type="ECO:0000313" key="7">
    <source>
        <dbReference type="WBParaSite" id="jg14743"/>
    </source>
</evidence>
<dbReference type="AlphaFoldDB" id="A0A915D0V9"/>
<dbReference type="PANTHER" id="PTHR43104">
    <property type="entry name" value="L-2-HYDROXYGLUTARATE DEHYDROGENASE, MITOCHONDRIAL"/>
    <property type="match status" value="1"/>
</dbReference>
<evidence type="ECO:0000256" key="4">
    <source>
        <dbReference type="ARBA" id="ARBA00023002"/>
    </source>
</evidence>